<comment type="caution">
    <text evidence="3">The sequence shown here is derived from an EMBL/GenBank/DDBJ whole genome shotgun (WGS) entry which is preliminary data.</text>
</comment>
<dbReference type="SMART" id="SM00014">
    <property type="entry name" value="acidPPc"/>
    <property type="match status" value="1"/>
</dbReference>
<feature type="transmembrane region" description="Helical" evidence="1">
    <location>
        <begin position="172"/>
        <end position="190"/>
    </location>
</feature>
<protein>
    <submittedName>
        <fullName evidence="3">Phosphatase PAP2 family protein</fullName>
    </submittedName>
</protein>
<keyword evidence="1" id="KW-0812">Transmembrane</keyword>
<evidence type="ECO:0000259" key="2">
    <source>
        <dbReference type="SMART" id="SM00014"/>
    </source>
</evidence>
<dbReference type="Proteomes" id="UP001596002">
    <property type="component" value="Unassembled WGS sequence"/>
</dbReference>
<dbReference type="Gene3D" id="1.20.144.10">
    <property type="entry name" value="Phosphatidic acid phosphatase type 2/haloperoxidase"/>
    <property type="match status" value="1"/>
</dbReference>
<keyword evidence="1" id="KW-0472">Membrane</keyword>
<proteinExistence type="predicted"/>
<gene>
    <name evidence="3" type="ORF">ACFO8Q_21495</name>
</gene>
<keyword evidence="1" id="KW-1133">Transmembrane helix</keyword>
<organism evidence="3 4">
    <name type="scientific">Effusibacillus consociatus</name>
    <dbReference type="NCBI Taxonomy" id="1117041"/>
    <lineage>
        <taxon>Bacteria</taxon>
        <taxon>Bacillati</taxon>
        <taxon>Bacillota</taxon>
        <taxon>Bacilli</taxon>
        <taxon>Bacillales</taxon>
        <taxon>Alicyclobacillaceae</taxon>
        <taxon>Effusibacillus</taxon>
    </lineage>
</organism>
<dbReference type="Pfam" id="PF01569">
    <property type="entry name" value="PAP2"/>
    <property type="match status" value="1"/>
</dbReference>
<sequence length="208" mass="23029">MQISHFLSLGSNVNMPIYFEIVAAAEIMDYELFQTINGLAGKFSLLDELMKGLTLYGPFISVAVLAVLLLRWKMKEFLTGILGFAAMLTGLGMDFLIGVLFYRGRPFVEHHVNLLLQHTQDSSFPSDHTTATFAIAFAVWKFNQKLSSLLLILASIIGVSRIYVGHHYPTDVLGGILIGFLSVKLVLWLFNTKGFSAPVKTNGQAIDK</sequence>
<dbReference type="PANTHER" id="PTHR14969:SF58">
    <property type="entry name" value="UNDECAPRENYL-DIPHOSPHATASE BCRC"/>
    <property type="match status" value="1"/>
</dbReference>
<dbReference type="EMBL" id="JBHSHC010000149">
    <property type="protein sequence ID" value="MFC4769884.1"/>
    <property type="molecule type" value="Genomic_DNA"/>
</dbReference>
<accession>A0ABV9Q7U6</accession>
<keyword evidence="4" id="KW-1185">Reference proteome</keyword>
<dbReference type="SUPFAM" id="SSF48317">
    <property type="entry name" value="Acid phosphatase/Vanadium-dependent haloperoxidase"/>
    <property type="match status" value="1"/>
</dbReference>
<feature type="transmembrane region" description="Helical" evidence="1">
    <location>
        <begin position="147"/>
        <end position="166"/>
    </location>
</feature>
<evidence type="ECO:0000313" key="4">
    <source>
        <dbReference type="Proteomes" id="UP001596002"/>
    </source>
</evidence>
<reference evidence="4" key="1">
    <citation type="journal article" date="2019" name="Int. J. Syst. Evol. Microbiol.">
        <title>The Global Catalogue of Microorganisms (GCM) 10K type strain sequencing project: providing services to taxonomists for standard genome sequencing and annotation.</title>
        <authorList>
            <consortium name="The Broad Institute Genomics Platform"/>
            <consortium name="The Broad Institute Genome Sequencing Center for Infectious Disease"/>
            <person name="Wu L."/>
            <person name="Ma J."/>
        </authorList>
    </citation>
    <scope>NUCLEOTIDE SEQUENCE [LARGE SCALE GENOMIC DNA]</scope>
    <source>
        <strain evidence="4">WYCCWR 12678</strain>
    </source>
</reference>
<dbReference type="RefSeq" id="WP_380028924.1">
    <property type="nucleotide sequence ID" value="NZ_JBHSHC010000149.1"/>
</dbReference>
<feature type="transmembrane region" description="Helical" evidence="1">
    <location>
        <begin position="53"/>
        <end position="70"/>
    </location>
</feature>
<feature type="transmembrane region" description="Helical" evidence="1">
    <location>
        <begin position="77"/>
        <end position="102"/>
    </location>
</feature>
<evidence type="ECO:0000313" key="3">
    <source>
        <dbReference type="EMBL" id="MFC4769884.1"/>
    </source>
</evidence>
<feature type="domain" description="Phosphatidic acid phosphatase type 2/haloperoxidase" evidence="2">
    <location>
        <begin position="79"/>
        <end position="187"/>
    </location>
</feature>
<evidence type="ECO:0000256" key="1">
    <source>
        <dbReference type="SAM" id="Phobius"/>
    </source>
</evidence>
<dbReference type="InterPro" id="IPR000326">
    <property type="entry name" value="PAP2/HPO"/>
</dbReference>
<name>A0ABV9Q7U6_9BACL</name>
<dbReference type="PANTHER" id="PTHR14969">
    <property type="entry name" value="SPHINGOSINE-1-PHOSPHATE PHOSPHOHYDROLASE"/>
    <property type="match status" value="1"/>
</dbReference>
<dbReference type="InterPro" id="IPR036938">
    <property type="entry name" value="PAP2/HPO_sf"/>
</dbReference>